<dbReference type="Proteomes" id="UP001140560">
    <property type="component" value="Unassembled WGS sequence"/>
</dbReference>
<sequence>MADKMEGVTTGGGPVKYPVPITTIYVSNLEERTKIETLKEALNAVFKHYGTIVDIVAKSSLKRKGQAFVVFDNEDSADRALQMNNFEMYGKQMKVAKARTHSDETVKRQAAGMFDEHKRKRLTLKDIKRAKEAAKAEANPAVAVEKPRAKTGAALVPDEYVRPNKTLFLQNIPQDVDEDALTAIFERFDGFKEVRLVSVRSVAFAEFENEQFAIAAKEATANTPIGAQGKPMKVTYQRQ</sequence>
<dbReference type="InterPro" id="IPR000504">
    <property type="entry name" value="RRM_dom"/>
</dbReference>
<dbReference type="GO" id="GO:0003723">
    <property type="term" value="F:RNA binding"/>
    <property type="evidence" value="ECO:0007669"/>
    <property type="project" value="UniProtKB-UniRule"/>
</dbReference>
<comment type="caution">
    <text evidence="12">The sequence shown here is derived from an EMBL/GenBank/DDBJ whole genome shotgun (WGS) entry which is preliminary data.</text>
</comment>
<dbReference type="Pfam" id="PF00076">
    <property type="entry name" value="RRM_1"/>
    <property type="match status" value="2"/>
</dbReference>
<keyword evidence="4" id="KW-0747">Spliceosome</keyword>
<keyword evidence="5" id="KW-0677">Repeat</keyword>
<keyword evidence="13" id="KW-1185">Reference proteome</keyword>
<dbReference type="InterPro" id="IPR035979">
    <property type="entry name" value="RBD_domain_sf"/>
</dbReference>
<gene>
    <name evidence="12" type="ORF">N0V83_006604</name>
</gene>
<keyword evidence="3" id="KW-0507">mRNA processing</keyword>
<reference evidence="12" key="1">
    <citation type="submission" date="2022-10" db="EMBL/GenBank/DDBJ databases">
        <title>Tapping the CABI collections for fungal endophytes: first genome assemblies for Collariella, Neodidymelliopsis, Ascochyta clinopodiicola, Didymella pomorum, Didymosphaeria variabile, Neocosmospora piperis and Neocucurbitaria cava.</title>
        <authorList>
            <person name="Hill R."/>
        </authorList>
    </citation>
    <scope>NUCLEOTIDE SEQUENCE</scope>
    <source>
        <strain evidence="12">IMI 356814</strain>
    </source>
</reference>
<dbReference type="PROSITE" id="PS50102">
    <property type="entry name" value="RRM"/>
    <property type="match status" value="2"/>
</dbReference>
<dbReference type="FunFam" id="3.30.70.330:FF:000029">
    <property type="entry name" value="U2 small nuclear ribonucleoprotein B"/>
    <property type="match status" value="1"/>
</dbReference>
<evidence type="ECO:0000256" key="7">
    <source>
        <dbReference type="ARBA" id="ARBA00023187"/>
    </source>
</evidence>
<keyword evidence="9" id="KW-0687">Ribonucleoprotein</keyword>
<organism evidence="12 13">
    <name type="scientific">Neocucurbitaria cava</name>
    <dbReference type="NCBI Taxonomy" id="798079"/>
    <lineage>
        <taxon>Eukaryota</taxon>
        <taxon>Fungi</taxon>
        <taxon>Dikarya</taxon>
        <taxon>Ascomycota</taxon>
        <taxon>Pezizomycotina</taxon>
        <taxon>Dothideomycetes</taxon>
        <taxon>Pleosporomycetidae</taxon>
        <taxon>Pleosporales</taxon>
        <taxon>Pleosporineae</taxon>
        <taxon>Cucurbitariaceae</taxon>
        <taxon>Neocucurbitaria</taxon>
    </lineage>
</organism>
<evidence type="ECO:0000259" key="11">
    <source>
        <dbReference type="PROSITE" id="PS50102"/>
    </source>
</evidence>
<evidence type="ECO:0000313" key="12">
    <source>
        <dbReference type="EMBL" id="KAJ4368248.1"/>
    </source>
</evidence>
<keyword evidence="6 10" id="KW-0694">RNA-binding</keyword>
<proteinExistence type="inferred from homology"/>
<dbReference type="CDD" id="cd12247">
    <property type="entry name" value="RRM2_U1A_like"/>
    <property type="match status" value="1"/>
</dbReference>
<evidence type="ECO:0000256" key="2">
    <source>
        <dbReference type="ARBA" id="ARBA00007243"/>
    </source>
</evidence>
<dbReference type="SUPFAM" id="SSF54928">
    <property type="entry name" value="RNA-binding domain, RBD"/>
    <property type="match status" value="1"/>
</dbReference>
<accession>A0A9W8Y5Q4</accession>
<evidence type="ECO:0000256" key="9">
    <source>
        <dbReference type="ARBA" id="ARBA00023274"/>
    </source>
</evidence>
<dbReference type="PANTHER" id="PTHR10501">
    <property type="entry name" value="U1 SMALL NUCLEAR RIBONUCLEOPROTEIN A/U2 SMALL NUCLEAR RIBONUCLEOPROTEIN B"/>
    <property type="match status" value="1"/>
</dbReference>
<dbReference type="SMART" id="SM00360">
    <property type="entry name" value="RRM"/>
    <property type="match status" value="2"/>
</dbReference>
<dbReference type="GO" id="GO:0006397">
    <property type="term" value="P:mRNA processing"/>
    <property type="evidence" value="ECO:0007669"/>
    <property type="project" value="UniProtKB-KW"/>
</dbReference>
<comment type="similarity">
    <text evidence="2">Belongs to the RRM U1 A/B'' family.</text>
</comment>
<dbReference type="GO" id="GO:0005681">
    <property type="term" value="C:spliceosomal complex"/>
    <property type="evidence" value="ECO:0007669"/>
    <property type="project" value="UniProtKB-KW"/>
</dbReference>
<keyword evidence="7" id="KW-0508">mRNA splicing</keyword>
<dbReference type="GO" id="GO:0030532">
    <property type="term" value="C:small nuclear ribonucleoprotein complex"/>
    <property type="evidence" value="ECO:0007669"/>
    <property type="project" value="UniProtKB-ARBA"/>
</dbReference>
<evidence type="ECO:0000256" key="8">
    <source>
        <dbReference type="ARBA" id="ARBA00023242"/>
    </source>
</evidence>
<evidence type="ECO:0000256" key="4">
    <source>
        <dbReference type="ARBA" id="ARBA00022728"/>
    </source>
</evidence>
<dbReference type="GO" id="GO:0008380">
    <property type="term" value="P:RNA splicing"/>
    <property type="evidence" value="ECO:0007669"/>
    <property type="project" value="UniProtKB-KW"/>
</dbReference>
<dbReference type="FunFam" id="3.30.70.330:FF:000039">
    <property type="entry name" value="U1 small nuclear ribonucleoprotein A"/>
    <property type="match status" value="1"/>
</dbReference>
<dbReference type="Gene3D" id="3.30.70.330">
    <property type="match status" value="2"/>
</dbReference>
<evidence type="ECO:0000256" key="6">
    <source>
        <dbReference type="ARBA" id="ARBA00022884"/>
    </source>
</evidence>
<evidence type="ECO:0000256" key="5">
    <source>
        <dbReference type="ARBA" id="ARBA00022737"/>
    </source>
</evidence>
<protein>
    <recommendedName>
        <fullName evidence="11">RRM domain-containing protein</fullName>
    </recommendedName>
</protein>
<keyword evidence="8" id="KW-0539">Nucleus</keyword>
<dbReference type="InterPro" id="IPR012677">
    <property type="entry name" value="Nucleotide-bd_a/b_plait_sf"/>
</dbReference>
<evidence type="ECO:0000313" key="13">
    <source>
        <dbReference type="Proteomes" id="UP001140560"/>
    </source>
</evidence>
<evidence type="ECO:0000256" key="3">
    <source>
        <dbReference type="ARBA" id="ARBA00022664"/>
    </source>
</evidence>
<dbReference type="EMBL" id="JAPEUY010000011">
    <property type="protein sequence ID" value="KAJ4368248.1"/>
    <property type="molecule type" value="Genomic_DNA"/>
</dbReference>
<dbReference type="OrthoDB" id="266020at2759"/>
<feature type="domain" description="RRM" evidence="11">
    <location>
        <begin position="165"/>
        <end position="239"/>
    </location>
</feature>
<evidence type="ECO:0000256" key="10">
    <source>
        <dbReference type="PROSITE-ProRule" id="PRU00176"/>
    </source>
</evidence>
<feature type="domain" description="RRM" evidence="11">
    <location>
        <begin position="22"/>
        <end position="100"/>
    </location>
</feature>
<evidence type="ECO:0000256" key="1">
    <source>
        <dbReference type="ARBA" id="ARBA00004123"/>
    </source>
</evidence>
<name>A0A9W8Y5Q4_9PLEO</name>
<comment type="subcellular location">
    <subcellularLocation>
        <location evidence="1">Nucleus</location>
    </subcellularLocation>
</comment>
<dbReference type="AlphaFoldDB" id="A0A9W8Y5Q4"/>